<keyword evidence="2" id="KW-1185">Reference proteome</keyword>
<dbReference type="Proteomes" id="UP000653904">
    <property type="component" value="Unassembled WGS sequence"/>
</dbReference>
<dbReference type="AlphaFoldDB" id="A0AAW3X6X4"/>
<comment type="caution">
    <text evidence="1">The sequence shown here is derived from an EMBL/GenBank/DDBJ whole genome shotgun (WGS) entry which is preliminary data.</text>
</comment>
<sequence length="205" mass="23196">MPDTKQAGTERLECIGIAGSGPSVGVTHFSLMTAAYLSGVLCRRTAVLEQNESGSFAQLEKIYRTGKRREKPVIDGAGQPFEIRGIFFYQKGERAEWYDCSERGMEAMVIDFGALTQKNQDAFFRCSRCFLVGSVSGWQLADFAALAAEKQKWKKWCEYFVSFGEEEAVKMAEQYLDIRIRRIPLQKNALMVTGESMTFFGKFLR</sequence>
<gene>
    <name evidence="1" type="ORF">H8S19_12650</name>
</gene>
<dbReference type="EMBL" id="JACOOW010000015">
    <property type="protein sequence ID" value="MBC5657890.1"/>
    <property type="molecule type" value="Genomic_DNA"/>
</dbReference>
<accession>A0AAW3X6X4</accession>
<reference evidence="1 2" key="1">
    <citation type="submission" date="2020-08" db="EMBL/GenBank/DDBJ databases">
        <title>Genome public.</title>
        <authorList>
            <person name="Liu C."/>
            <person name="Sun Q."/>
        </authorList>
    </citation>
    <scope>NUCLEOTIDE SEQUENCE [LARGE SCALE GENOMIC DNA]</scope>
    <source>
        <strain evidence="1 2">BX14</strain>
    </source>
</reference>
<proteinExistence type="predicted"/>
<organism evidence="1 2">
    <name type="scientific">Clostridium segne</name>
    <dbReference type="NCBI Taxonomy" id="2763038"/>
    <lineage>
        <taxon>Bacteria</taxon>
        <taxon>Bacillati</taxon>
        <taxon>Bacillota</taxon>
        <taxon>Clostridia</taxon>
        <taxon>Eubacteriales</taxon>
        <taxon>Clostridiaceae</taxon>
        <taxon>Clostridium</taxon>
    </lineage>
</organism>
<evidence type="ECO:0000313" key="1">
    <source>
        <dbReference type="EMBL" id="MBC5657890.1"/>
    </source>
</evidence>
<dbReference type="RefSeq" id="WP_147354113.1">
    <property type="nucleotide sequence ID" value="NZ_JACOOW010000015.1"/>
</dbReference>
<name>A0AAW3X6X4_9CLOT</name>
<evidence type="ECO:0000313" key="2">
    <source>
        <dbReference type="Proteomes" id="UP000653904"/>
    </source>
</evidence>
<protein>
    <submittedName>
        <fullName evidence="1">Uncharacterized protein</fullName>
    </submittedName>
</protein>